<keyword evidence="3 7" id="KW-0444">Lipid biosynthesis</keyword>
<evidence type="ECO:0000256" key="7">
    <source>
        <dbReference type="RuleBase" id="RU361267"/>
    </source>
</evidence>
<feature type="domain" description="Phospholipid/glycerol acyltransferase" evidence="8">
    <location>
        <begin position="73"/>
        <end position="187"/>
    </location>
</feature>
<reference evidence="9 10" key="1">
    <citation type="journal article" date="2011" name="J. Bacteriol.">
        <title>Complete genome sequence of the cellulose-degrading bacterium Cellulosilyticum lentocellum.</title>
        <authorList>
            <consortium name="US DOE Joint Genome Institute"/>
            <person name="Miller D.A."/>
            <person name="Suen G."/>
            <person name="Bruce D."/>
            <person name="Copeland A."/>
            <person name="Cheng J.F."/>
            <person name="Detter C."/>
            <person name="Goodwin L.A."/>
            <person name="Han C.S."/>
            <person name="Hauser L.J."/>
            <person name="Land M.L."/>
            <person name="Lapidus A."/>
            <person name="Lucas S."/>
            <person name="Meincke L."/>
            <person name="Pitluck S."/>
            <person name="Tapia R."/>
            <person name="Teshima H."/>
            <person name="Woyke T."/>
            <person name="Fox B.G."/>
            <person name="Angert E.R."/>
            <person name="Currie C.R."/>
        </authorList>
    </citation>
    <scope>NUCLEOTIDE SEQUENCE [LARGE SCALE GENOMIC DNA]</scope>
    <source>
        <strain evidence="10">ATCC 49066 / DSM 5427 / NCIMB 11756 / RHM5</strain>
    </source>
</reference>
<dbReference type="PANTHER" id="PTHR10434:SF64">
    <property type="entry name" value="1-ACYL-SN-GLYCEROL-3-PHOSPHATE ACYLTRANSFERASE-RELATED"/>
    <property type="match status" value="1"/>
</dbReference>
<evidence type="ECO:0000256" key="4">
    <source>
        <dbReference type="ARBA" id="ARBA00022679"/>
    </source>
</evidence>
<gene>
    <name evidence="9" type="ordered locus">Clole_2163</name>
</gene>
<dbReference type="Proteomes" id="UP000008467">
    <property type="component" value="Chromosome"/>
</dbReference>
<dbReference type="AlphaFoldDB" id="F2JR19"/>
<comment type="domain">
    <text evidence="7">The HXXXXD motif is essential for acyltransferase activity and may constitute the binding site for the phosphate moiety of the glycerol-3-phosphate.</text>
</comment>
<evidence type="ECO:0000256" key="6">
    <source>
        <dbReference type="ARBA" id="ARBA00023315"/>
    </source>
</evidence>
<comment type="catalytic activity">
    <reaction evidence="7">
        <text>a 1-acyl-sn-glycero-3-phosphate + an acyl-CoA = a 1,2-diacyl-sn-glycero-3-phosphate + CoA</text>
        <dbReference type="Rhea" id="RHEA:19709"/>
        <dbReference type="ChEBI" id="CHEBI:57287"/>
        <dbReference type="ChEBI" id="CHEBI:57970"/>
        <dbReference type="ChEBI" id="CHEBI:58342"/>
        <dbReference type="ChEBI" id="CHEBI:58608"/>
        <dbReference type="EC" id="2.3.1.51"/>
    </reaction>
</comment>
<dbReference type="CDD" id="cd07989">
    <property type="entry name" value="LPLAT_AGPAT-like"/>
    <property type="match status" value="1"/>
</dbReference>
<dbReference type="EC" id="2.3.1.51" evidence="7"/>
<evidence type="ECO:0000256" key="1">
    <source>
        <dbReference type="ARBA" id="ARBA00005189"/>
    </source>
</evidence>
<proteinExistence type="inferred from homology"/>
<keyword evidence="7" id="KW-1208">Phospholipid metabolism</keyword>
<dbReference type="Pfam" id="PF01553">
    <property type="entry name" value="Acyltransferase"/>
    <property type="match status" value="1"/>
</dbReference>
<evidence type="ECO:0000259" key="8">
    <source>
        <dbReference type="SMART" id="SM00563"/>
    </source>
</evidence>
<dbReference type="GO" id="GO:0006654">
    <property type="term" value="P:phosphatidic acid biosynthetic process"/>
    <property type="evidence" value="ECO:0007669"/>
    <property type="project" value="TreeGrafter"/>
</dbReference>
<keyword evidence="4 7" id="KW-0808">Transferase</keyword>
<dbReference type="KEGG" id="cle:Clole_2163"/>
<dbReference type="SMART" id="SM00563">
    <property type="entry name" value="PlsC"/>
    <property type="match status" value="1"/>
</dbReference>
<dbReference type="eggNOG" id="COG0204">
    <property type="taxonomic scope" value="Bacteria"/>
</dbReference>
<comment type="similarity">
    <text evidence="2 7">Belongs to the 1-acyl-sn-glycerol-3-phosphate acyltransferase family.</text>
</comment>
<dbReference type="EMBL" id="CP002582">
    <property type="protein sequence ID" value="ADZ83877.1"/>
    <property type="molecule type" value="Genomic_DNA"/>
</dbReference>
<keyword evidence="10" id="KW-1185">Reference proteome</keyword>
<keyword evidence="5 7" id="KW-0443">Lipid metabolism</keyword>
<evidence type="ECO:0000256" key="5">
    <source>
        <dbReference type="ARBA" id="ARBA00023098"/>
    </source>
</evidence>
<name>F2JR19_CELLD</name>
<dbReference type="NCBIfam" id="TIGR00530">
    <property type="entry name" value="AGP_acyltrn"/>
    <property type="match status" value="1"/>
</dbReference>
<dbReference type="STRING" id="642492.Clole_2163"/>
<evidence type="ECO:0000313" key="9">
    <source>
        <dbReference type="EMBL" id="ADZ83877.1"/>
    </source>
</evidence>
<keyword evidence="7" id="KW-0594">Phospholipid biosynthesis</keyword>
<organism evidence="9 10">
    <name type="scientific">Cellulosilyticum lentocellum (strain ATCC 49066 / DSM 5427 / NCIMB 11756 / RHM5)</name>
    <name type="common">Clostridium lentocellum</name>
    <dbReference type="NCBI Taxonomy" id="642492"/>
    <lineage>
        <taxon>Bacteria</taxon>
        <taxon>Bacillati</taxon>
        <taxon>Bacillota</taxon>
        <taxon>Clostridia</taxon>
        <taxon>Lachnospirales</taxon>
        <taxon>Cellulosilyticaceae</taxon>
        <taxon>Cellulosilyticum</taxon>
    </lineage>
</organism>
<evidence type="ECO:0000313" key="10">
    <source>
        <dbReference type="Proteomes" id="UP000008467"/>
    </source>
</evidence>
<accession>F2JR19</accession>
<dbReference type="SUPFAM" id="SSF69593">
    <property type="entry name" value="Glycerol-3-phosphate (1)-acyltransferase"/>
    <property type="match status" value="1"/>
</dbReference>
<dbReference type="HOGENOM" id="CLU_027938_6_1_9"/>
<keyword evidence="6 7" id="KW-0012">Acyltransferase</keyword>
<evidence type="ECO:0000256" key="3">
    <source>
        <dbReference type="ARBA" id="ARBA00022516"/>
    </source>
</evidence>
<dbReference type="PANTHER" id="PTHR10434">
    <property type="entry name" value="1-ACYL-SN-GLYCEROL-3-PHOSPHATE ACYLTRANSFERASE"/>
    <property type="match status" value="1"/>
</dbReference>
<protein>
    <recommendedName>
        <fullName evidence="7">1-acyl-sn-glycerol-3-phosphate acyltransferase</fullName>
        <ecNumber evidence="7">2.3.1.51</ecNumber>
    </recommendedName>
</protein>
<dbReference type="RefSeq" id="WP_013657171.1">
    <property type="nucleotide sequence ID" value="NC_015275.1"/>
</dbReference>
<dbReference type="GO" id="GO:0016020">
    <property type="term" value="C:membrane"/>
    <property type="evidence" value="ECO:0007669"/>
    <property type="project" value="InterPro"/>
</dbReference>
<dbReference type="InterPro" id="IPR004552">
    <property type="entry name" value="AGP_acyltrans"/>
</dbReference>
<evidence type="ECO:0000256" key="2">
    <source>
        <dbReference type="ARBA" id="ARBA00008655"/>
    </source>
</evidence>
<dbReference type="GO" id="GO:0003841">
    <property type="term" value="F:1-acylglycerol-3-phosphate O-acyltransferase activity"/>
    <property type="evidence" value="ECO:0007669"/>
    <property type="project" value="UniProtKB-UniRule"/>
</dbReference>
<sequence length="242" mass="26826">MRTIMWFVSFVFTLIGTLPKLRKAHSLQKSGDVEALEAYVHEVSTKWMLGNIKRSGATVEVNGLDNLPTDQTVVYVSNHQGNFDIPLLMSYINRPKGFISKIEAKKIPIIVKWMELLHCVFMDRSTLKGSAGAIIEGIKVLKQGHSLVIFPEGTRSKGDQMGEFKSASFKLATKAGVPIVPVTIDGSYKLMELNHNKIKPAHVKLTIHPAIPTKGLSKEALELLPDQVHAIIESSLPYRKAD</sequence>
<comment type="pathway">
    <text evidence="1">Lipid metabolism.</text>
</comment>
<dbReference type="InterPro" id="IPR002123">
    <property type="entry name" value="Plipid/glycerol_acylTrfase"/>
</dbReference>